<dbReference type="AlphaFoldDB" id="A0A1Q9JJL1"/>
<accession>A0A1Q9JJL1</accession>
<dbReference type="Pfam" id="PF14353">
    <property type="entry name" value="CpXC"/>
    <property type="match status" value="1"/>
</dbReference>
<keyword evidence="3" id="KW-1185">Reference proteome</keyword>
<name>A0A1Q9JJL1_9FIRM</name>
<comment type="caution">
    <text evidence="2">The sequence shown here is derived from an EMBL/GenBank/DDBJ whole genome shotgun (WGS) entry which is preliminary data.</text>
</comment>
<sequence>MAVELIEVECPGCGEMIQVRQEEFVDVKENPEYREKIIEGDFFLNRCPSCGDVVMVEYPLMYMDPDRKLNFYMAPEHEDDLLEQLNSLELPEAAVDAEAVFRLVPNGLGLTEKILIAETGRDDRVLELCKFVIWDQVREEWPDLEPGDLLYMFDEDGEYFVIWPSDNGQDEKLTIPLDAELYREIEEHYMDALAIPAGKYAEVDQRWIGERFER</sequence>
<dbReference type="InterPro" id="IPR025682">
    <property type="entry name" value="CpXC_dom"/>
</dbReference>
<proteinExistence type="predicted"/>
<evidence type="ECO:0000313" key="2">
    <source>
        <dbReference type="EMBL" id="OLR56408.1"/>
    </source>
</evidence>
<dbReference type="Proteomes" id="UP000187404">
    <property type="component" value="Unassembled WGS sequence"/>
</dbReference>
<evidence type="ECO:0000259" key="1">
    <source>
        <dbReference type="Pfam" id="PF14353"/>
    </source>
</evidence>
<dbReference type="EMBL" id="MJIE01000001">
    <property type="protein sequence ID" value="OLR56408.1"/>
    <property type="molecule type" value="Genomic_DNA"/>
</dbReference>
<feature type="domain" description="CpXC" evidence="1">
    <location>
        <begin position="8"/>
        <end position="130"/>
    </location>
</feature>
<protein>
    <recommendedName>
        <fullName evidence="1">CpXC domain-containing protein</fullName>
    </recommendedName>
</protein>
<dbReference type="RefSeq" id="WP_075714005.1">
    <property type="nucleotide sequence ID" value="NZ_MJIE01000001.1"/>
</dbReference>
<gene>
    <name evidence="2" type="ORF">BHK98_10190</name>
</gene>
<evidence type="ECO:0000313" key="3">
    <source>
        <dbReference type="Proteomes" id="UP000187404"/>
    </source>
</evidence>
<organism evidence="2 3">
    <name type="scientific">Hornefia porci</name>
    <dbReference type="NCBI Taxonomy" id="2652292"/>
    <lineage>
        <taxon>Bacteria</taxon>
        <taxon>Bacillati</taxon>
        <taxon>Bacillota</taxon>
        <taxon>Clostridia</taxon>
        <taxon>Peptostreptococcales</taxon>
        <taxon>Anaerovoracaceae</taxon>
        <taxon>Hornefia</taxon>
    </lineage>
</organism>
<reference evidence="2 3" key="1">
    <citation type="journal article" date="2016" name="Appl. Environ. Microbiol.">
        <title>Function and Phylogeny of Bacterial Butyryl Coenzyme A:Acetate Transferases and Their Diversity in the Proximal Colon of Swine.</title>
        <authorList>
            <person name="Trachsel J."/>
            <person name="Bayles D.O."/>
            <person name="Looft T."/>
            <person name="Levine U.Y."/>
            <person name="Allen H.K."/>
        </authorList>
    </citation>
    <scope>NUCLEOTIDE SEQUENCE [LARGE SCALE GENOMIC DNA]</scope>
    <source>
        <strain evidence="2 3">68-3-10</strain>
    </source>
</reference>
<dbReference type="OrthoDB" id="9784124at2"/>
<dbReference type="STRING" id="1261640.BHK98_10190"/>